<evidence type="ECO:0000256" key="4">
    <source>
        <dbReference type="ARBA" id="ARBA00023157"/>
    </source>
</evidence>
<accession>A0A1I2LEC5</accession>
<evidence type="ECO:0000256" key="5">
    <source>
        <dbReference type="ARBA" id="ARBA00023284"/>
    </source>
</evidence>
<dbReference type="PANTHER" id="PTHR13887:SF14">
    <property type="entry name" value="DISULFIDE BOND FORMATION PROTEIN D"/>
    <property type="match status" value="1"/>
</dbReference>
<dbReference type="GO" id="GO:0016491">
    <property type="term" value="F:oxidoreductase activity"/>
    <property type="evidence" value="ECO:0007669"/>
    <property type="project" value="UniProtKB-KW"/>
</dbReference>
<dbReference type="Pfam" id="PF13462">
    <property type="entry name" value="Thioredoxin_4"/>
    <property type="match status" value="1"/>
</dbReference>
<evidence type="ECO:0000313" key="8">
    <source>
        <dbReference type="Proteomes" id="UP000199645"/>
    </source>
</evidence>
<evidence type="ECO:0000256" key="2">
    <source>
        <dbReference type="ARBA" id="ARBA00022729"/>
    </source>
</evidence>
<keyword evidence="3" id="KW-0560">Oxidoreductase</keyword>
<dbReference type="Proteomes" id="UP000199645">
    <property type="component" value="Unassembled WGS sequence"/>
</dbReference>
<dbReference type="InterPro" id="IPR036249">
    <property type="entry name" value="Thioredoxin-like_sf"/>
</dbReference>
<keyword evidence="4" id="KW-1015">Disulfide bond</keyword>
<reference evidence="7 8" key="1">
    <citation type="submission" date="2016-10" db="EMBL/GenBank/DDBJ databases">
        <authorList>
            <person name="de Groot N.N."/>
        </authorList>
    </citation>
    <scope>NUCLEOTIDE SEQUENCE [LARGE SCALE GENOMIC DNA]</scope>
    <source>
        <strain evidence="7 8">DSM 43019</strain>
    </source>
</reference>
<keyword evidence="5" id="KW-0676">Redox-active center</keyword>
<dbReference type="AlphaFoldDB" id="A0A1I2LEC5"/>
<keyword evidence="8" id="KW-1185">Reference proteome</keyword>
<feature type="domain" description="Thioredoxin-like fold" evidence="6">
    <location>
        <begin position="41"/>
        <end position="198"/>
    </location>
</feature>
<dbReference type="STRING" id="35752.SAMN05421541_12140"/>
<dbReference type="CDD" id="cd02972">
    <property type="entry name" value="DsbA_family"/>
    <property type="match status" value="1"/>
</dbReference>
<proteinExistence type="inferred from homology"/>
<evidence type="ECO:0000313" key="7">
    <source>
        <dbReference type="EMBL" id="SFF76809.1"/>
    </source>
</evidence>
<protein>
    <submittedName>
        <fullName evidence="7">Protein-disulfide isomerase</fullName>
    </submittedName>
</protein>
<organism evidence="7 8">
    <name type="scientific">Actinoplanes philippinensis</name>
    <dbReference type="NCBI Taxonomy" id="35752"/>
    <lineage>
        <taxon>Bacteria</taxon>
        <taxon>Bacillati</taxon>
        <taxon>Actinomycetota</taxon>
        <taxon>Actinomycetes</taxon>
        <taxon>Micromonosporales</taxon>
        <taxon>Micromonosporaceae</taxon>
        <taxon>Actinoplanes</taxon>
    </lineage>
</organism>
<name>A0A1I2LEC5_9ACTN</name>
<dbReference type="PANTHER" id="PTHR13887">
    <property type="entry name" value="GLUTATHIONE S-TRANSFERASE KAPPA"/>
    <property type="match status" value="1"/>
</dbReference>
<dbReference type="SUPFAM" id="SSF52833">
    <property type="entry name" value="Thioredoxin-like"/>
    <property type="match status" value="1"/>
</dbReference>
<keyword evidence="7" id="KW-0413">Isomerase</keyword>
<dbReference type="InterPro" id="IPR012336">
    <property type="entry name" value="Thioredoxin-like_fold"/>
</dbReference>
<dbReference type="GO" id="GO:0016853">
    <property type="term" value="F:isomerase activity"/>
    <property type="evidence" value="ECO:0007669"/>
    <property type="project" value="UniProtKB-KW"/>
</dbReference>
<dbReference type="Gene3D" id="3.40.30.10">
    <property type="entry name" value="Glutaredoxin"/>
    <property type="match status" value="1"/>
</dbReference>
<keyword evidence="2" id="KW-0732">Signal</keyword>
<evidence type="ECO:0000259" key="6">
    <source>
        <dbReference type="Pfam" id="PF13462"/>
    </source>
</evidence>
<dbReference type="EMBL" id="FONV01000021">
    <property type="protein sequence ID" value="SFF76809.1"/>
    <property type="molecule type" value="Genomic_DNA"/>
</dbReference>
<sequence length="216" mass="21718">MGIGGAIIVALVAAIVVAVLTATKDTKAEGPLVTPAAATANGGIRVGAAGAGTTVAVYLDYMCPFCGRFERANSADLGALVAEGGVALELHPMSFLDHASNGAEYSTRAANAVVTVADRDAAHLLAFNNALFENQPAEGGSGLDDTRIASLAAAAGVPATVISTFTDRTYVPWIQQATRAAFDSGITGTPTVKINGVATGVDLYTAGPLRAAITAR</sequence>
<gene>
    <name evidence="7" type="ORF">SAMN05421541_12140</name>
</gene>
<evidence type="ECO:0000256" key="3">
    <source>
        <dbReference type="ARBA" id="ARBA00023002"/>
    </source>
</evidence>
<comment type="similarity">
    <text evidence="1">Belongs to the thioredoxin family. DsbA subfamily.</text>
</comment>
<evidence type="ECO:0000256" key="1">
    <source>
        <dbReference type="ARBA" id="ARBA00005791"/>
    </source>
</evidence>